<dbReference type="GO" id="GO:0020037">
    <property type="term" value="F:heme binding"/>
    <property type="evidence" value="ECO:0007669"/>
    <property type="project" value="InterPro"/>
</dbReference>
<dbReference type="EMBL" id="CAMXCT010003334">
    <property type="protein sequence ID" value="CAI4003850.1"/>
    <property type="molecule type" value="Genomic_DNA"/>
</dbReference>
<evidence type="ECO:0000256" key="3">
    <source>
        <dbReference type="ARBA" id="ARBA00022621"/>
    </source>
</evidence>
<reference evidence="7" key="1">
    <citation type="submission" date="2022-10" db="EMBL/GenBank/DDBJ databases">
        <authorList>
            <person name="Chen Y."/>
            <person name="Dougan E. K."/>
            <person name="Chan C."/>
            <person name="Rhodes N."/>
            <person name="Thang M."/>
        </authorList>
    </citation>
    <scope>NUCLEOTIDE SEQUENCE</scope>
</reference>
<keyword evidence="4" id="KW-0479">Metal-binding</keyword>
<keyword evidence="1" id="KW-0813">Transport</keyword>
<dbReference type="PROSITE" id="PS01033">
    <property type="entry name" value="GLOBIN"/>
    <property type="match status" value="1"/>
</dbReference>
<dbReference type="GO" id="GO:0019825">
    <property type="term" value="F:oxygen binding"/>
    <property type="evidence" value="ECO:0007669"/>
    <property type="project" value="InterPro"/>
</dbReference>
<evidence type="ECO:0000256" key="1">
    <source>
        <dbReference type="ARBA" id="ARBA00022448"/>
    </source>
</evidence>
<evidence type="ECO:0000313" key="7">
    <source>
        <dbReference type="EMBL" id="CAI4003850.1"/>
    </source>
</evidence>
<dbReference type="AlphaFoldDB" id="A0A9P1GAN6"/>
<dbReference type="InterPro" id="IPR023213">
    <property type="entry name" value="CAT-like_dom_sf"/>
</dbReference>
<dbReference type="GO" id="GO:0005344">
    <property type="term" value="F:oxygen carrier activity"/>
    <property type="evidence" value="ECO:0007669"/>
    <property type="project" value="UniProtKB-KW"/>
</dbReference>
<dbReference type="PANTHER" id="PTHR46458:SF1">
    <property type="entry name" value="GEO09476P1"/>
    <property type="match status" value="1"/>
</dbReference>
<name>A0A9P1GAN6_9DINO</name>
<evidence type="ECO:0000256" key="2">
    <source>
        <dbReference type="ARBA" id="ARBA00022617"/>
    </source>
</evidence>
<dbReference type="Gene3D" id="3.30.559.10">
    <property type="entry name" value="Chloramphenicol acetyltransferase-like domain"/>
    <property type="match status" value="1"/>
</dbReference>
<dbReference type="GO" id="GO:0046872">
    <property type="term" value="F:metal ion binding"/>
    <property type="evidence" value="ECO:0007669"/>
    <property type="project" value="UniProtKB-KW"/>
</dbReference>
<reference evidence="8" key="2">
    <citation type="submission" date="2024-04" db="EMBL/GenBank/DDBJ databases">
        <authorList>
            <person name="Chen Y."/>
            <person name="Shah S."/>
            <person name="Dougan E. K."/>
            <person name="Thang M."/>
            <person name="Chan C."/>
        </authorList>
    </citation>
    <scope>NUCLEOTIDE SEQUENCE [LARGE SCALE GENOMIC DNA]</scope>
</reference>
<dbReference type="InterPro" id="IPR012292">
    <property type="entry name" value="Globin/Proto"/>
</dbReference>
<dbReference type="SUPFAM" id="SSF46458">
    <property type="entry name" value="Globin-like"/>
    <property type="match status" value="1"/>
</dbReference>
<keyword evidence="5" id="KW-0408">Iron</keyword>
<evidence type="ECO:0000259" key="6">
    <source>
        <dbReference type="PROSITE" id="PS01033"/>
    </source>
</evidence>
<dbReference type="OrthoDB" id="433857at2759"/>
<evidence type="ECO:0000313" key="8">
    <source>
        <dbReference type="EMBL" id="CAL1157225.1"/>
    </source>
</evidence>
<keyword evidence="9" id="KW-1185">Reference proteome</keyword>
<organism evidence="7">
    <name type="scientific">Cladocopium goreaui</name>
    <dbReference type="NCBI Taxonomy" id="2562237"/>
    <lineage>
        <taxon>Eukaryota</taxon>
        <taxon>Sar</taxon>
        <taxon>Alveolata</taxon>
        <taxon>Dinophyceae</taxon>
        <taxon>Suessiales</taxon>
        <taxon>Symbiodiniaceae</taxon>
        <taxon>Cladocopium</taxon>
    </lineage>
</organism>
<accession>A0A9P1GAN6</accession>
<dbReference type="Pfam" id="PF00042">
    <property type="entry name" value="Globin"/>
    <property type="match status" value="1"/>
</dbReference>
<evidence type="ECO:0000256" key="4">
    <source>
        <dbReference type="ARBA" id="ARBA00022723"/>
    </source>
</evidence>
<dbReference type="Proteomes" id="UP001152797">
    <property type="component" value="Unassembled WGS sequence"/>
</dbReference>
<evidence type="ECO:0000256" key="5">
    <source>
        <dbReference type="ARBA" id="ARBA00023004"/>
    </source>
</evidence>
<keyword evidence="2" id="KW-0349">Heme</keyword>
<dbReference type="InterPro" id="IPR050532">
    <property type="entry name" value="Globin-like_OT"/>
</dbReference>
<evidence type="ECO:0000313" key="9">
    <source>
        <dbReference type="Proteomes" id="UP001152797"/>
    </source>
</evidence>
<keyword evidence="3" id="KW-0561">Oxygen transport</keyword>
<dbReference type="EMBL" id="CAMXCT030003334">
    <property type="protein sequence ID" value="CAL4791162.1"/>
    <property type="molecule type" value="Genomic_DNA"/>
</dbReference>
<feature type="domain" description="Globin" evidence="6">
    <location>
        <begin position="26"/>
        <end position="173"/>
    </location>
</feature>
<dbReference type="PANTHER" id="PTHR46458">
    <property type="entry name" value="BLR2807 PROTEIN"/>
    <property type="match status" value="1"/>
</dbReference>
<gene>
    <name evidence="7" type="ORF">C1SCF055_LOCUS29679</name>
</gene>
<dbReference type="SUPFAM" id="SSF52777">
    <property type="entry name" value="CoA-dependent acyltransferases"/>
    <property type="match status" value="1"/>
</dbReference>
<dbReference type="InterPro" id="IPR000971">
    <property type="entry name" value="Globin"/>
</dbReference>
<protein>
    <recommendedName>
        <fullName evidence="6">Globin domain-containing protein</fullName>
    </recommendedName>
</protein>
<dbReference type="InterPro" id="IPR009050">
    <property type="entry name" value="Globin-like_sf"/>
</dbReference>
<sequence>MAAGSPVNATELPLDLVNPSVSADEPLDARDIELVQTTFKKVAEVGPEAAGRILFGHIFRIAPEAKALFSFAKDEETMWLPGSRLEKHGARVVNTVATAVSMLNDLEALVPVLQRLGLQHVGYKVLPPHYDVVGQAFIATLDDALQTEFTEAVKNAYLKVWKIVQATMIGGKALAARVSLVACTAMGASTLRRDALVPWWLAFWLAIPDHVQMECGWWFKLEGWKWYMDEVTSFLAEFRSRSISITDNTIEAICAAPEMLQESVKRFLEPILSEMGACGRTGFLINRQKSFCRGDAKTTPASGPPRFQAVAQECDAPVESGPEMTEQEEVAAAPEEALVTPEVAEEALVTPEVAEEAQVAPEVAEEAQVAPEVAEEAQVAPEVAEEAQVAPEVAEEVAAAPEVAEEVAHAAPEVAEEVTPAPSPAIGRIPNEDAPEQIQWSCVECGVALPWGSDWRQEGEDFYCKSCHRGFDDRWWDFHTRDVITLEVDSDSATEQLGQGQHGPGVEARTAAGQVVLRLLAQQLGELTSDTRLAGVDSLAVLTLCRQLRLAVPGRECIKPQDFFRCGSVGELLQLVEQQQECDQQVSEASGDWGQPRTIWFAPGQVNSTCKWLYGCKGLLDVTCFRRAAARLLARHEGLRAEMESPAGMELLRFLRDTGPLHAMLWQHLELAVAGWPSVSSLVRKGKDLVSWSMKESWPKSVPLRLTEEFLKERVRVVRCRSWREVEQASDQMRRSWKPPIAIGLFLLESAPEGDDAAARPEDWGAPSSFLQFVVSHAYSDGFCSVPMVTDFAALYAQEEEWVASQSSLAGEGSESTPGRLLPLRPGAAFEVLEQRFLSALEGRPSWSHPDQLSMRSCTLDSTPPTKWTPWVYNHEVLVEADAVAHLRRCGKTYKIPFDVVLLGVVLAASFRASWLQQRTRHFYKGGTDEDFERKTDKMTMPLTFYAPMRDGDLNDTMVGLFSDWRDLTVPCSSLVGLLGFCLDLADLIRHRRWTIFDPVNNAQNILVNILPLDEEVRGEQFLQTRAHEYGGRRGSPNDRRRCYKAAHRPMRLTLEQEAPDAWWISLDLNADHYPTAWCRAFAKSLTQTIKDLKSRPMLPVLRADWASSGGTRPGAMEAQVAQT</sequence>
<dbReference type="Gene3D" id="1.10.490.10">
    <property type="entry name" value="Globins"/>
    <property type="match status" value="1"/>
</dbReference>
<dbReference type="EMBL" id="CAMXCT020003334">
    <property type="protein sequence ID" value="CAL1157225.1"/>
    <property type="molecule type" value="Genomic_DNA"/>
</dbReference>
<proteinExistence type="predicted"/>
<comment type="caution">
    <text evidence="7">The sequence shown here is derived from an EMBL/GenBank/DDBJ whole genome shotgun (WGS) entry which is preliminary data.</text>
</comment>